<dbReference type="RefSeq" id="WP_269422818.1">
    <property type="nucleotide sequence ID" value="NZ_JAPWGY010000002.1"/>
</dbReference>
<evidence type="ECO:0000256" key="7">
    <source>
        <dbReference type="ARBA" id="ARBA00023002"/>
    </source>
</evidence>
<organism evidence="15 16">
    <name type="scientific">Kiloniella laminariae</name>
    <dbReference type="NCBI Taxonomy" id="454162"/>
    <lineage>
        <taxon>Bacteria</taxon>
        <taxon>Pseudomonadati</taxon>
        <taxon>Pseudomonadota</taxon>
        <taxon>Alphaproteobacteria</taxon>
        <taxon>Rhodospirillales</taxon>
        <taxon>Kiloniellaceae</taxon>
        <taxon>Kiloniella</taxon>
    </lineage>
</organism>
<dbReference type="Proteomes" id="UP001069802">
    <property type="component" value="Unassembled WGS sequence"/>
</dbReference>
<comment type="similarity">
    <text evidence="2 11">Belongs to the class-I pyridine nucleotide-disulfide oxidoreductase family.</text>
</comment>
<protein>
    <recommendedName>
        <fullName evidence="12">Glutathione reductase</fullName>
        <shortName evidence="12">GRase</shortName>
        <ecNumber evidence="12">1.8.1.7</ecNumber>
    </recommendedName>
</protein>
<dbReference type="EC" id="1.8.1.7" evidence="12"/>
<dbReference type="Gene3D" id="3.30.390.30">
    <property type="match status" value="1"/>
</dbReference>
<evidence type="ECO:0000313" key="16">
    <source>
        <dbReference type="Proteomes" id="UP001069802"/>
    </source>
</evidence>
<dbReference type="InterPro" id="IPR012999">
    <property type="entry name" value="Pyr_OxRdtase_I_AS"/>
</dbReference>
<evidence type="ECO:0000256" key="10">
    <source>
        <dbReference type="ARBA" id="ARBA00049142"/>
    </source>
</evidence>
<keyword evidence="7 11" id="KW-0560">Oxidoreductase</keyword>
<feature type="domain" description="FAD/NAD(P)-binding" evidence="14">
    <location>
        <begin position="13"/>
        <end position="324"/>
    </location>
</feature>
<evidence type="ECO:0000256" key="2">
    <source>
        <dbReference type="ARBA" id="ARBA00007532"/>
    </source>
</evidence>
<comment type="function">
    <text evidence="12">Catalyzes the reduction of glutathione disulfide (GSSG) to reduced glutathione (GSH).</text>
</comment>
<comment type="cofactor">
    <cofactor evidence="1 12">
        <name>FAD</name>
        <dbReference type="ChEBI" id="CHEBI:57692"/>
    </cofactor>
</comment>
<keyword evidence="16" id="KW-1185">Reference proteome</keyword>
<dbReference type="Pfam" id="PF02852">
    <property type="entry name" value="Pyr_redox_dim"/>
    <property type="match status" value="1"/>
</dbReference>
<feature type="domain" description="Pyridine nucleotide-disulphide oxidoreductase dimerisation" evidence="13">
    <location>
        <begin position="344"/>
        <end position="452"/>
    </location>
</feature>
<evidence type="ECO:0000313" key="15">
    <source>
        <dbReference type="EMBL" id="MCZ4280635.1"/>
    </source>
</evidence>
<evidence type="ECO:0000256" key="1">
    <source>
        <dbReference type="ARBA" id="ARBA00001974"/>
    </source>
</evidence>
<dbReference type="EMBL" id="JAPWGY010000002">
    <property type="protein sequence ID" value="MCZ4280635.1"/>
    <property type="molecule type" value="Genomic_DNA"/>
</dbReference>
<comment type="subunit">
    <text evidence="3">Homodimer.</text>
</comment>
<dbReference type="PANTHER" id="PTHR42737">
    <property type="entry name" value="GLUTATHIONE REDUCTASE"/>
    <property type="match status" value="1"/>
</dbReference>
<evidence type="ECO:0000256" key="12">
    <source>
        <dbReference type="RuleBase" id="RU365040"/>
    </source>
</evidence>
<dbReference type="InterPro" id="IPR023753">
    <property type="entry name" value="FAD/NAD-binding_dom"/>
</dbReference>
<keyword evidence="4 11" id="KW-0285">Flavoprotein</keyword>
<keyword evidence="6 12" id="KW-0521">NADP</keyword>
<dbReference type="PROSITE" id="PS00076">
    <property type="entry name" value="PYRIDINE_REDOX_1"/>
    <property type="match status" value="1"/>
</dbReference>
<dbReference type="InterPro" id="IPR036188">
    <property type="entry name" value="FAD/NAD-bd_sf"/>
</dbReference>
<evidence type="ECO:0000259" key="13">
    <source>
        <dbReference type="Pfam" id="PF02852"/>
    </source>
</evidence>
<evidence type="ECO:0000259" key="14">
    <source>
        <dbReference type="Pfam" id="PF07992"/>
    </source>
</evidence>
<evidence type="ECO:0000256" key="3">
    <source>
        <dbReference type="ARBA" id="ARBA00011738"/>
    </source>
</evidence>
<dbReference type="Pfam" id="PF07992">
    <property type="entry name" value="Pyr_redox_2"/>
    <property type="match status" value="1"/>
</dbReference>
<dbReference type="PRINTS" id="PR00368">
    <property type="entry name" value="FADPNR"/>
</dbReference>
<dbReference type="NCBIfam" id="NF004776">
    <property type="entry name" value="PRK06116.1"/>
    <property type="match status" value="1"/>
</dbReference>
<dbReference type="PRINTS" id="PR00411">
    <property type="entry name" value="PNDRDTASEI"/>
</dbReference>
<dbReference type="SUPFAM" id="SSF51905">
    <property type="entry name" value="FAD/NAD(P)-binding domain"/>
    <property type="match status" value="1"/>
</dbReference>
<dbReference type="SUPFAM" id="SSF55424">
    <property type="entry name" value="FAD/NAD-linked reductases, dimerisation (C-terminal) domain"/>
    <property type="match status" value="1"/>
</dbReference>
<evidence type="ECO:0000256" key="8">
    <source>
        <dbReference type="ARBA" id="ARBA00023157"/>
    </source>
</evidence>
<dbReference type="InterPro" id="IPR046952">
    <property type="entry name" value="GSHR/TRXR-like"/>
</dbReference>
<keyword evidence="5 11" id="KW-0274">FAD</keyword>
<evidence type="ECO:0000256" key="4">
    <source>
        <dbReference type="ARBA" id="ARBA00022630"/>
    </source>
</evidence>
<dbReference type="NCBIfam" id="TIGR01424">
    <property type="entry name" value="gluta_reduc_2"/>
    <property type="match status" value="1"/>
</dbReference>
<evidence type="ECO:0000256" key="9">
    <source>
        <dbReference type="ARBA" id="ARBA00023284"/>
    </source>
</evidence>
<dbReference type="GO" id="GO:0004362">
    <property type="term" value="F:glutathione-disulfide reductase (NADPH) activity"/>
    <property type="evidence" value="ECO:0007669"/>
    <property type="project" value="UniProtKB-EC"/>
</dbReference>
<reference evidence="15" key="1">
    <citation type="submission" date="2022-12" db="EMBL/GenBank/DDBJ databases">
        <title>Bacterial isolates from different developmental stages of Nematostella vectensis.</title>
        <authorList>
            <person name="Fraune S."/>
        </authorList>
    </citation>
    <scope>NUCLEOTIDE SEQUENCE</scope>
    <source>
        <strain evidence="15">G21630-S1</strain>
    </source>
</reference>
<name>A0ABT4LI76_9PROT</name>
<gene>
    <name evidence="15" type="primary">gor</name>
    <name evidence="15" type="ORF">O4H49_07585</name>
</gene>
<dbReference type="Gene3D" id="3.50.50.60">
    <property type="entry name" value="FAD/NAD(P)-binding domain"/>
    <property type="match status" value="2"/>
</dbReference>
<dbReference type="PANTHER" id="PTHR42737:SF2">
    <property type="entry name" value="GLUTATHIONE REDUCTASE"/>
    <property type="match status" value="1"/>
</dbReference>
<sequence length="456" mass="49642">MPSYHDDDIQYDYDLFVIGGGSGGVRGARMAAATGARVALAEEYRYGGTCVIRGCVPKKLFSYASHFHEEFEDAAGFGWTVGESSFNWKTLIANKDKEIDRLEGIYKNLLDNAKVTRYDGRATLEDRHTVRVGDKTFTANKILLAPGGHVTFPEGKGWEHAISSNEAFHLEDLPKRVIVYGGGYIAVEFAGIFNGLGSDVIQVYRGDALLRGFDRDVREFLGTEMVKKGIKVELNKTIEKIVKTEGGLQVTLSDGAELEVDAVFAATGRSPNVTGLGLEKAGVALTKKGAIQVDEFSRTTAKNIYAVGDVTDRVNLTPVAIQEAMAFVDTAFKDTPRAMDHHNIATAVFSHPPVCTVGLSEEQAIDRYGDVEIYRSSFRPMKHTLSGRDEKTLMKLVVEKHGKKVVGLHMVGADSPEIVQGFAVAIKAGATKAMFDATVGIHPTAAEEFVTMREPV</sequence>
<dbReference type="InterPro" id="IPR016156">
    <property type="entry name" value="FAD/NAD-linked_Rdtase_dimer_sf"/>
</dbReference>
<keyword evidence="8" id="KW-1015">Disulfide bond</keyword>
<dbReference type="InterPro" id="IPR004099">
    <property type="entry name" value="Pyr_nucl-diS_OxRdtase_dimer"/>
</dbReference>
<proteinExistence type="inferred from homology"/>
<dbReference type="InterPro" id="IPR001100">
    <property type="entry name" value="Pyr_nuc-diS_OxRdtase"/>
</dbReference>
<evidence type="ECO:0000256" key="11">
    <source>
        <dbReference type="RuleBase" id="RU003691"/>
    </source>
</evidence>
<evidence type="ECO:0000256" key="6">
    <source>
        <dbReference type="ARBA" id="ARBA00022857"/>
    </source>
</evidence>
<dbReference type="PIRSF" id="PIRSF000350">
    <property type="entry name" value="Mercury_reductase_MerA"/>
    <property type="match status" value="1"/>
</dbReference>
<comment type="catalytic activity">
    <reaction evidence="10 12">
        <text>2 glutathione + NADP(+) = glutathione disulfide + NADPH + H(+)</text>
        <dbReference type="Rhea" id="RHEA:11740"/>
        <dbReference type="ChEBI" id="CHEBI:15378"/>
        <dbReference type="ChEBI" id="CHEBI:57783"/>
        <dbReference type="ChEBI" id="CHEBI:57925"/>
        <dbReference type="ChEBI" id="CHEBI:58297"/>
        <dbReference type="ChEBI" id="CHEBI:58349"/>
        <dbReference type="EC" id="1.8.1.7"/>
    </reaction>
</comment>
<accession>A0ABT4LI76</accession>
<dbReference type="InterPro" id="IPR006324">
    <property type="entry name" value="GSHR"/>
</dbReference>
<evidence type="ECO:0000256" key="5">
    <source>
        <dbReference type="ARBA" id="ARBA00022827"/>
    </source>
</evidence>
<comment type="caution">
    <text evidence="15">The sequence shown here is derived from an EMBL/GenBank/DDBJ whole genome shotgun (WGS) entry which is preliminary data.</text>
</comment>
<keyword evidence="9 11" id="KW-0676">Redox-active center</keyword>